<evidence type="ECO:0000256" key="8">
    <source>
        <dbReference type="ARBA" id="ARBA00023136"/>
    </source>
</evidence>
<dbReference type="SUPFAM" id="SSF82714">
    <property type="entry name" value="Multidrug efflux transporter AcrB TolC docking domain, DN and DC subdomains"/>
    <property type="match status" value="2"/>
</dbReference>
<dbReference type="SUPFAM" id="SSF82693">
    <property type="entry name" value="Multidrug efflux transporter AcrB pore domain, PN1, PN2, PC1 and PC2 subdomains"/>
    <property type="match status" value="4"/>
</dbReference>
<dbReference type="Gene3D" id="3.30.2090.10">
    <property type="entry name" value="Multidrug efflux transporter AcrB TolC docking domain, DN and DC subdomains"/>
    <property type="match status" value="2"/>
</dbReference>
<dbReference type="EMBL" id="DXDA01000046">
    <property type="protein sequence ID" value="HIY68823.1"/>
    <property type="molecule type" value="Genomic_DNA"/>
</dbReference>
<feature type="transmembrane region" description="Helical" evidence="9">
    <location>
        <begin position="873"/>
        <end position="891"/>
    </location>
</feature>
<feature type="transmembrane region" description="Helical" evidence="9">
    <location>
        <begin position="970"/>
        <end position="989"/>
    </location>
</feature>
<feature type="transmembrane region" description="Helical" evidence="9">
    <location>
        <begin position="924"/>
        <end position="949"/>
    </location>
</feature>
<evidence type="ECO:0000256" key="7">
    <source>
        <dbReference type="ARBA" id="ARBA00022989"/>
    </source>
</evidence>
<feature type="transmembrane region" description="Helical" evidence="9">
    <location>
        <begin position="389"/>
        <end position="410"/>
    </location>
</feature>
<evidence type="ECO:0000313" key="11">
    <source>
        <dbReference type="Proteomes" id="UP000886844"/>
    </source>
</evidence>
<keyword evidence="5" id="KW-0997">Cell inner membrane</keyword>
<keyword evidence="3" id="KW-0813">Transport</keyword>
<accession>A0A9D2CCC3</accession>
<evidence type="ECO:0000256" key="3">
    <source>
        <dbReference type="ARBA" id="ARBA00022448"/>
    </source>
</evidence>
<evidence type="ECO:0000256" key="1">
    <source>
        <dbReference type="ARBA" id="ARBA00004429"/>
    </source>
</evidence>
<dbReference type="FunFam" id="1.20.1640.10:FF:000001">
    <property type="entry name" value="Efflux pump membrane transporter"/>
    <property type="match status" value="1"/>
</dbReference>
<evidence type="ECO:0000313" key="10">
    <source>
        <dbReference type="EMBL" id="HIY68823.1"/>
    </source>
</evidence>
<dbReference type="Gene3D" id="3.30.70.1440">
    <property type="entry name" value="Multidrug efflux transporter AcrB pore domain"/>
    <property type="match status" value="1"/>
</dbReference>
<feature type="transmembrane region" description="Helical" evidence="9">
    <location>
        <begin position="337"/>
        <end position="356"/>
    </location>
</feature>
<comment type="subcellular location">
    <subcellularLocation>
        <location evidence="1">Cell inner membrane</location>
        <topology evidence="1">Multi-pass membrane protein</topology>
    </subcellularLocation>
</comment>
<comment type="similarity">
    <text evidence="2">Belongs to the resistance-nodulation-cell division (RND) (TC 2.A.6) family.</text>
</comment>
<evidence type="ECO:0000256" key="9">
    <source>
        <dbReference type="SAM" id="Phobius"/>
    </source>
</evidence>
<evidence type="ECO:0000256" key="2">
    <source>
        <dbReference type="ARBA" id="ARBA00010942"/>
    </source>
</evidence>
<feature type="transmembrane region" description="Helical" evidence="9">
    <location>
        <begin position="467"/>
        <end position="494"/>
    </location>
</feature>
<feature type="transmembrane region" description="Helical" evidence="9">
    <location>
        <begin position="898"/>
        <end position="918"/>
    </location>
</feature>
<dbReference type="Gene3D" id="3.30.70.1430">
    <property type="entry name" value="Multidrug efflux transporter AcrB pore domain"/>
    <property type="match status" value="2"/>
</dbReference>
<evidence type="ECO:0000256" key="4">
    <source>
        <dbReference type="ARBA" id="ARBA00022475"/>
    </source>
</evidence>
<reference evidence="10" key="1">
    <citation type="journal article" date="2021" name="PeerJ">
        <title>Extensive microbial diversity within the chicken gut microbiome revealed by metagenomics and culture.</title>
        <authorList>
            <person name="Gilroy R."/>
            <person name="Ravi A."/>
            <person name="Getino M."/>
            <person name="Pursley I."/>
            <person name="Horton D.L."/>
            <person name="Alikhan N.F."/>
            <person name="Baker D."/>
            <person name="Gharbi K."/>
            <person name="Hall N."/>
            <person name="Watson M."/>
            <person name="Adriaenssens E.M."/>
            <person name="Foster-Nyarko E."/>
            <person name="Jarju S."/>
            <person name="Secka A."/>
            <person name="Antonio M."/>
            <person name="Oren A."/>
            <person name="Chaudhuri R.R."/>
            <person name="La Ragione R."/>
            <person name="Hildebrand F."/>
            <person name="Pallen M.J."/>
        </authorList>
    </citation>
    <scope>NUCLEOTIDE SEQUENCE</scope>
    <source>
        <strain evidence="10">5134</strain>
    </source>
</reference>
<dbReference type="Proteomes" id="UP000886844">
    <property type="component" value="Unassembled WGS sequence"/>
</dbReference>
<keyword evidence="8 9" id="KW-0472">Membrane</keyword>
<dbReference type="FunFam" id="3.30.70.1430:FF:000001">
    <property type="entry name" value="Efflux pump membrane transporter"/>
    <property type="match status" value="1"/>
</dbReference>
<dbReference type="GO" id="GO:0009636">
    <property type="term" value="P:response to toxic substance"/>
    <property type="evidence" value="ECO:0007669"/>
    <property type="project" value="UniProtKB-ARBA"/>
</dbReference>
<feature type="transmembrane region" description="Helical" evidence="9">
    <location>
        <begin position="431"/>
        <end position="455"/>
    </location>
</feature>
<feature type="transmembrane region" description="Helical" evidence="9">
    <location>
        <begin position="1001"/>
        <end position="1027"/>
    </location>
</feature>
<protein>
    <submittedName>
        <fullName evidence="10">Efflux RND transporter permease subunit</fullName>
    </submittedName>
</protein>
<keyword evidence="7 9" id="KW-1133">Transmembrane helix</keyword>
<sequence>MTLKHFIERPVLASVISIVIVIAGLIGLATLPIEQYPDIAPPTVMVHASYPGASAETIQNSVVVPLEEAINGVEDMTYITSSAAAGSASVSIYFRQGTDPDMAAVNVQNKVSSANGQLPSEVTQIGVTTMKRQTSMVKIFSLYSPDDSYDETFLANYSKINIEPRILRIQGVGEAFTLGADYSMRVWLKPDVMAQYKLIPSDVTAALAEQNIESATGKLGENSENTFQYTMKYRGRIQTPEEFGQVVIRSDADGNVLRLKDIADIELGSESYAYKGYTNGHPGVSSMIFQTAGSNATQVVNDINALLDEVEAELPKGVAIAHLQSVNDFLYASMKEVVKTLFEAILLVILVVYVFLQDIRSTLVPTVSILVALIGTFAFLSVAGFSINLLTLFALVLAIGTVVDDAIIVVEAVQARFDAGYKSSYMATIDAMSGITSAIVTSTLVFMAVFIPVAMMGGTSGVFYTQFGITMAVAVGISAINALTLSPALCALILKPYLDENGEMKDNFAARFRKAFNAAFNTMIAKYKHGVMLFIKRKWLMWATLGLAFVALVILMNTTKTGLVPDEDQGTIMVNVTTAPGSSLAETDKVMKEVAGRIQGIPQIRDFMQVAGYGMIAGQGSSYGMCIIKLKDWDERPEKTDDVNAVINQIYGRTADIKDAQLFAVAPPMISGYGTSTGFSMHLQDKAGGELTDFYNVYLQFIAALNQRPEIARAYSTFNINFPQYMVDIDAAKAKRAGVSPNTILSTLSGYYGGQYVSNINRFSKMYYVTIQADPKYRLDTESLNNVFVRTESGEMAPLSQFVKLTRVYSSEVLNRFNLYNSIAVNGTAADGYSSGDAIKAIQEVAAEVLPHGYGYEFDGITREEAQTGSNTIIIFGICILLIYLILSALYESFLLPFAVILAVPCGLMGSFLLAKIMGLENNIYLQTGIIMLIGLLSKTAILITEYAADRRRAGMSLTQAAVSAAKARLRPILMTVLTCVFGMIPLVLSHGVGANGNSTLGSGVVGGMIVGTLALLFLVPTLFIVFETLQEKLKPLEFDPDPQWAVRAELEEVKNEKEEE</sequence>
<dbReference type="InterPro" id="IPR001036">
    <property type="entry name" value="Acrflvin-R"/>
</dbReference>
<dbReference type="PRINTS" id="PR00702">
    <property type="entry name" value="ACRIFLAVINRP"/>
</dbReference>
<evidence type="ECO:0000256" key="6">
    <source>
        <dbReference type="ARBA" id="ARBA00022692"/>
    </source>
</evidence>
<dbReference type="PANTHER" id="PTHR32063">
    <property type="match status" value="1"/>
</dbReference>
<dbReference type="GO" id="GO:0042910">
    <property type="term" value="F:xenobiotic transmembrane transporter activity"/>
    <property type="evidence" value="ECO:0007669"/>
    <property type="project" value="TreeGrafter"/>
</dbReference>
<organism evidence="10 11">
    <name type="scientific">Candidatus Alistipes intestinigallinarum</name>
    <dbReference type="NCBI Taxonomy" id="2838440"/>
    <lineage>
        <taxon>Bacteria</taxon>
        <taxon>Pseudomonadati</taxon>
        <taxon>Bacteroidota</taxon>
        <taxon>Bacteroidia</taxon>
        <taxon>Bacteroidales</taxon>
        <taxon>Rikenellaceae</taxon>
        <taxon>Alistipes</taxon>
    </lineage>
</organism>
<dbReference type="GO" id="GO:0015562">
    <property type="term" value="F:efflux transmembrane transporter activity"/>
    <property type="evidence" value="ECO:0007669"/>
    <property type="project" value="InterPro"/>
</dbReference>
<feature type="transmembrane region" description="Helical" evidence="9">
    <location>
        <begin position="539"/>
        <end position="556"/>
    </location>
</feature>
<comment type="caution">
    <text evidence="10">The sequence shown here is derived from an EMBL/GenBank/DDBJ whole genome shotgun (WGS) entry which is preliminary data.</text>
</comment>
<dbReference type="InterPro" id="IPR027463">
    <property type="entry name" value="AcrB_DN_DC_subdom"/>
</dbReference>
<dbReference type="Pfam" id="PF00873">
    <property type="entry name" value="ACR_tran"/>
    <property type="match status" value="1"/>
</dbReference>
<dbReference type="PANTHER" id="PTHR32063:SF9">
    <property type="entry name" value="SIMILAR TO MULTIDRUG RESISTANCE PROTEIN MEXB"/>
    <property type="match status" value="1"/>
</dbReference>
<keyword evidence="6 9" id="KW-0812">Transmembrane</keyword>
<dbReference type="AlphaFoldDB" id="A0A9D2CCC3"/>
<reference evidence="10" key="2">
    <citation type="submission" date="2021-04" db="EMBL/GenBank/DDBJ databases">
        <authorList>
            <person name="Gilroy R."/>
        </authorList>
    </citation>
    <scope>NUCLEOTIDE SEQUENCE</scope>
    <source>
        <strain evidence="10">5134</strain>
    </source>
</reference>
<feature type="transmembrane region" description="Helical" evidence="9">
    <location>
        <begin position="363"/>
        <end position="383"/>
    </location>
</feature>
<evidence type="ECO:0000256" key="5">
    <source>
        <dbReference type="ARBA" id="ARBA00022519"/>
    </source>
</evidence>
<gene>
    <name evidence="10" type="ORF">H9828_05355</name>
</gene>
<dbReference type="NCBIfam" id="TIGR00915">
    <property type="entry name" value="2A0602"/>
    <property type="match status" value="1"/>
</dbReference>
<name>A0A9D2CCC3_9BACT</name>
<dbReference type="SUPFAM" id="SSF82866">
    <property type="entry name" value="Multidrug efflux transporter AcrB transmembrane domain"/>
    <property type="match status" value="2"/>
</dbReference>
<dbReference type="Gene3D" id="3.30.70.1320">
    <property type="entry name" value="Multidrug efflux transporter AcrB pore domain like"/>
    <property type="match status" value="1"/>
</dbReference>
<proteinExistence type="inferred from homology"/>
<dbReference type="Gene3D" id="1.20.1640.10">
    <property type="entry name" value="Multidrug efflux transporter AcrB transmembrane domain"/>
    <property type="match status" value="2"/>
</dbReference>
<dbReference type="InterPro" id="IPR004764">
    <property type="entry name" value="MdtF-like"/>
</dbReference>
<dbReference type="GO" id="GO:0005886">
    <property type="term" value="C:plasma membrane"/>
    <property type="evidence" value="ECO:0007669"/>
    <property type="project" value="UniProtKB-SubCell"/>
</dbReference>
<keyword evidence="4" id="KW-1003">Cell membrane</keyword>
<feature type="transmembrane region" description="Helical" evidence="9">
    <location>
        <begin position="12"/>
        <end position="33"/>
    </location>
</feature>